<name>A0AA88A7G9_FICCA</name>
<gene>
    <name evidence="1" type="ORF">TIFTF001_017104</name>
</gene>
<dbReference type="AlphaFoldDB" id="A0AA88A7G9"/>
<dbReference type="EMBL" id="BTGU01000027">
    <property type="protein sequence ID" value="GMN47927.1"/>
    <property type="molecule type" value="Genomic_DNA"/>
</dbReference>
<protein>
    <submittedName>
        <fullName evidence="1">Uncharacterized protein</fullName>
    </submittedName>
</protein>
<proteinExistence type="predicted"/>
<keyword evidence="2" id="KW-1185">Reference proteome</keyword>
<sequence>MLHGSWEIKADCQGCSSGLQGCSSGLQGCSPQTDSEAIQIVKAAALDFKNAASVRKSFPFLKFLIQKLPFLEQV</sequence>
<evidence type="ECO:0000313" key="2">
    <source>
        <dbReference type="Proteomes" id="UP001187192"/>
    </source>
</evidence>
<accession>A0AA88A7G9</accession>
<organism evidence="1 2">
    <name type="scientific">Ficus carica</name>
    <name type="common">Common fig</name>
    <dbReference type="NCBI Taxonomy" id="3494"/>
    <lineage>
        <taxon>Eukaryota</taxon>
        <taxon>Viridiplantae</taxon>
        <taxon>Streptophyta</taxon>
        <taxon>Embryophyta</taxon>
        <taxon>Tracheophyta</taxon>
        <taxon>Spermatophyta</taxon>
        <taxon>Magnoliopsida</taxon>
        <taxon>eudicotyledons</taxon>
        <taxon>Gunneridae</taxon>
        <taxon>Pentapetalae</taxon>
        <taxon>rosids</taxon>
        <taxon>fabids</taxon>
        <taxon>Rosales</taxon>
        <taxon>Moraceae</taxon>
        <taxon>Ficeae</taxon>
        <taxon>Ficus</taxon>
    </lineage>
</organism>
<reference evidence="1" key="1">
    <citation type="submission" date="2023-07" db="EMBL/GenBank/DDBJ databases">
        <title>draft genome sequence of fig (Ficus carica).</title>
        <authorList>
            <person name="Takahashi T."/>
            <person name="Nishimura K."/>
        </authorList>
    </citation>
    <scope>NUCLEOTIDE SEQUENCE</scope>
</reference>
<comment type="caution">
    <text evidence="1">The sequence shown here is derived from an EMBL/GenBank/DDBJ whole genome shotgun (WGS) entry which is preliminary data.</text>
</comment>
<dbReference type="Proteomes" id="UP001187192">
    <property type="component" value="Unassembled WGS sequence"/>
</dbReference>
<evidence type="ECO:0000313" key="1">
    <source>
        <dbReference type="EMBL" id="GMN47927.1"/>
    </source>
</evidence>